<dbReference type="SUPFAM" id="SSF47862">
    <property type="entry name" value="Saposin"/>
    <property type="match status" value="1"/>
</dbReference>
<proteinExistence type="predicted"/>
<feature type="domain" description="Saposin B-type" evidence="3">
    <location>
        <begin position="60"/>
        <end position="149"/>
    </location>
</feature>
<dbReference type="Pfam" id="PF05184">
    <property type="entry name" value="SapB_1"/>
    <property type="match status" value="1"/>
</dbReference>
<dbReference type="InterPro" id="IPR008139">
    <property type="entry name" value="SaposinB_dom"/>
</dbReference>
<evidence type="ECO:0000256" key="2">
    <source>
        <dbReference type="SAM" id="SignalP"/>
    </source>
</evidence>
<dbReference type="Proteomes" id="UP000594262">
    <property type="component" value="Unplaced"/>
</dbReference>
<organism evidence="4 5">
    <name type="scientific">Clytia hemisphaerica</name>
    <dbReference type="NCBI Taxonomy" id="252671"/>
    <lineage>
        <taxon>Eukaryota</taxon>
        <taxon>Metazoa</taxon>
        <taxon>Cnidaria</taxon>
        <taxon>Hydrozoa</taxon>
        <taxon>Hydroidolina</taxon>
        <taxon>Leptothecata</taxon>
        <taxon>Obeliida</taxon>
        <taxon>Clytiidae</taxon>
        <taxon>Clytia</taxon>
    </lineage>
</organism>
<evidence type="ECO:0000313" key="4">
    <source>
        <dbReference type="EnsemblMetazoa" id="CLYHEMP021442.1"/>
    </source>
</evidence>
<protein>
    <recommendedName>
        <fullName evidence="3">Saposin B-type domain-containing protein</fullName>
    </recommendedName>
</protein>
<keyword evidence="5" id="KW-1185">Reference proteome</keyword>
<keyword evidence="1" id="KW-1015">Disulfide bond</keyword>
<dbReference type="InterPro" id="IPR011001">
    <property type="entry name" value="Saposin-like"/>
</dbReference>
<feature type="signal peptide" evidence="2">
    <location>
        <begin position="1"/>
        <end position="30"/>
    </location>
</feature>
<dbReference type="PROSITE" id="PS51257">
    <property type="entry name" value="PROKAR_LIPOPROTEIN"/>
    <property type="match status" value="1"/>
</dbReference>
<dbReference type="EnsemblMetazoa" id="CLYHEMT021442.1">
    <property type="protein sequence ID" value="CLYHEMP021442.1"/>
    <property type="gene ID" value="CLYHEMG021442"/>
</dbReference>
<keyword evidence="2" id="KW-0732">Signal</keyword>
<dbReference type="SMART" id="SM00741">
    <property type="entry name" value="SapB"/>
    <property type="match status" value="1"/>
</dbReference>
<dbReference type="GO" id="GO:0006629">
    <property type="term" value="P:lipid metabolic process"/>
    <property type="evidence" value="ECO:0007669"/>
    <property type="project" value="InterPro"/>
</dbReference>
<accession>A0A7M6DQ52</accession>
<name>A0A7M6DQ52_9CNID</name>
<evidence type="ECO:0000313" key="5">
    <source>
        <dbReference type="Proteomes" id="UP000594262"/>
    </source>
</evidence>
<dbReference type="RefSeq" id="XP_066932555.1">
    <property type="nucleotide sequence ID" value="XM_067076454.1"/>
</dbReference>
<dbReference type="GeneID" id="136820254"/>
<dbReference type="AlphaFoldDB" id="A0A7M6DQ52"/>
<dbReference type="PROSITE" id="PS50015">
    <property type="entry name" value="SAP_B"/>
    <property type="match status" value="1"/>
</dbReference>
<evidence type="ECO:0000259" key="3">
    <source>
        <dbReference type="PROSITE" id="PS50015"/>
    </source>
</evidence>
<dbReference type="InterPro" id="IPR007856">
    <property type="entry name" value="SapB_1"/>
</dbReference>
<dbReference type="Gene3D" id="1.10.225.10">
    <property type="entry name" value="Saposin-like"/>
    <property type="match status" value="1"/>
</dbReference>
<sequence>MQHRLVVTPWTMRFLQGIIALTLLTALVSCNTEEKDQEKAKEALNKLLKQGPLGHLIGDGSQTCLICEFIVGELMYQLESNTVKTEVLPALEEKICQLLFPSNGLKKRVVTSGCEDVADLLLKALLKVLDDDIKPTQVCQKLTICKKDELVFAKKRH</sequence>
<reference evidence="4" key="1">
    <citation type="submission" date="2021-01" db="UniProtKB">
        <authorList>
            <consortium name="EnsemblMetazoa"/>
        </authorList>
    </citation>
    <scope>IDENTIFICATION</scope>
</reference>
<feature type="chain" id="PRO_5029887783" description="Saposin B-type domain-containing protein" evidence="2">
    <location>
        <begin position="31"/>
        <end position="157"/>
    </location>
</feature>
<evidence type="ECO:0000256" key="1">
    <source>
        <dbReference type="ARBA" id="ARBA00023157"/>
    </source>
</evidence>